<reference evidence="2" key="1">
    <citation type="journal article" date="2019" name="Int. J. Syst. Evol. Microbiol.">
        <title>The Global Catalogue of Microorganisms (GCM) 10K type strain sequencing project: providing services to taxonomists for standard genome sequencing and annotation.</title>
        <authorList>
            <consortium name="The Broad Institute Genomics Platform"/>
            <consortium name="The Broad Institute Genome Sequencing Center for Infectious Disease"/>
            <person name="Wu L."/>
            <person name="Ma J."/>
        </authorList>
    </citation>
    <scope>NUCLEOTIDE SEQUENCE [LARGE SCALE GENOMIC DNA]</scope>
    <source>
        <strain evidence="2">CCUG 61889</strain>
    </source>
</reference>
<gene>
    <name evidence="1" type="ORF">ACFOU2_23150</name>
</gene>
<evidence type="ECO:0000313" key="1">
    <source>
        <dbReference type="EMBL" id="MFC3886227.1"/>
    </source>
</evidence>
<dbReference type="EMBL" id="JBHRZT010000072">
    <property type="protein sequence ID" value="MFC3886227.1"/>
    <property type="molecule type" value="Genomic_DNA"/>
</dbReference>
<dbReference type="Proteomes" id="UP001595752">
    <property type="component" value="Unassembled WGS sequence"/>
</dbReference>
<comment type="caution">
    <text evidence="1">The sequence shown here is derived from an EMBL/GenBank/DDBJ whole genome shotgun (WGS) entry which is preliminary data.</text>
</comment>
<accession>A0ABV8BAR3</accession>
<protein>
    <submittedName>
        <fullName evidence="1">Uncharacterized protein</fullName>
    </submittedName>
</protein>
<organism evidence="1 2">
    <name type="scientific">Bacillus songklensis</name>
    <dbReference type="NCBI Taxonomy" id="1069116"/>
    <lineage>
        <taxon>Bacteria</taxon>
        <taxon>Bacillati</taxon>
        <taxon>Bacillota</taxon>
        <taxon>Bacilli</taxon>
        <taxon>Bacillales</taxon>
        <taxon>Bacillaceae</taxon>
        <taxon>Bacillus</taxon>
    </lineage>
</organism>
<proteinExistence type="predicted"/>
<sequence>MPVSREFIEELKRNGVKAEVCPPRSSFSFYHVHDRVDGTDESIKGRERNEPKEYNY</sequence>
<evidence type="ECO:0000313" key="2">
    <source>
        <dbReference type="Proteomes" id="UP001595752"/>
    </source>
</evidence>
<dbReference type="RefSeq" id="WP_377918711.1">
    <property type="nucleotide sequence ID" value="NZ_JBHRZT010000072.1"/>
</dbReference>
<name>A0ABV8BAR3_9BACI</name>
<keyword evidence="2" id="KW-1185">Reference proteome</keyword>